<reference evidence="1" key="1">
    <citation type="journal article" date="2022" name="bioRxiv">
        <title>Sequencing and chromosome-scale assembly of the giantPleurodeles waltlgenome.</title>
        <authorList>
            <person name="Brown T."/>
            <person name="Elewa A."/>
            <person name="Iarovenko S."/>
            <person name="Subramanian E."/>
            <person name="Araus A.J."/>
            <person name="Petzold A."/>
            <person name="Susuki M."/>
            <person name="Suzuki K.-i.T."/>
            <person name="Hayashi T."/>
            <person name="Toyoda A."/>
            <person name="Oliveira C."/>
            <person name="Osipova E."/>
            <person name="Leigh N.D."/>
            <person name="Simon A."/>
            <person name="Yun M.H."/>
        </authorList>
    </citation>
    <scope>NUCLEOTIDE SEQUENCE</scope>
    <source>
        <strain evidence="1">20211129_DDA</strain>
        <tissue evidence="1">Liver</tissue>
    </source>
</reference>
<name>A0AAV7P8L9_PLEWA</name>
<organism evidence="1 2">
    <name type="scientific">Pleurodeles waltl</name>
    <name type="common">Iberian ribbed newt</name>
    <dbReference type="NCBI Taxonomy" id="8319"/>
    <lineage>
        <taxon>Eukaryota</taxon>
        <taxon>Metazoa</taxon>
        <taxon>Chordata</taxon>
        <taxon>Craniata</taxon>
        <taxon>Vertebrata</taxon>
        <taxon>Euteleostomi</taxon>
        <taxon>Amphibia</taxon>
        <taxon>Batrachia</taxon>
        <taxon>Caudata</taxon>
        <taxon>Salamandroidea</taxon>
        <taxon>Salamandridae</taxon>
        <taxon>Pleurodelinae</taxon>
        <taxon>Pleurodeles</taxon>
    </lineage>
</organism>
<comment type="caution">
    <text evidence="1">The sequence shown here is derived from an EMBL/GenBank/DDBJ whole genome shotgun (WGS) entry which is preliminary data.</text>
</comment>
<sequence>MTPSLPSRREVRYTVNLTISTRTGDAKVVMPQSLSVRQGVSFVFPTPQPLGEDLAGINTWTAPRSPLGPPLQMFEPREYSLEMPNGKSSGRTSGKPARLLLFSETLQHSHPAASAPDLQLADRLTLVVDPGQDNTMERILQEMNAITCTLATETKSICLDIASFHSRVTGVEQPVTAMEDHLNTVPDQDQELLFLHSKLNDLEDRSCRDNVFGFTEHIEGPNIQAFFQKILPTLTSLTFDSLLEFEMPHCLGLKRPDRATHP</sequence>
<gene>
    <name evidence="1" type="ORF">NDU88_002150</name>
</gene>
<dbReference type="AlphaFoldDB" id="A0AAV7P8L9"/>
<proteinExistence type="predicted"/>
<keyword evidence="2" id="KW-1185">Reference proteome</keyword>
<accession>A0AAV7P8L9</accession>
<evidence type="ECO:0000313" key="2">
    <source>
        <dbReference type="Proteomes" id="UP001066276"/>
    </source>
</evidence>
<evidence type="ECO:0000313" key="1">
    <source>
        <dbReference type="EMBL" id="KAJ1123682.1"/>
    </source>
</evidence>
<dbReference type="EMBL" id="JANPWB010000011">
    <property type="protein sequence ID" value="KAJ1123682.1"/>
    <property type="molecule type" value="Genomic_DNA"/>
</dbReference>
<protein>
    <submittedName>
        <fullName evidence="1">Uncharacterized protein</fullName>
    </submittedName>
</protein>
<dbReference type="Proteomes" id="UP001066276">
    <property type="component" value="Chromosome 7"/>
</dbReference>